<evidence type="ECO:0000256" key="7">
    <source>
        <dbReference type="SAM" id="Coils"/>
    </source>
</evidence>
<evidence type="ECO:0000313" key="11">
    <source>
        <dbReference type="EMBL" id="KAK3917990.1"/>
    </source>
</evidence>
<dbReference type="CDD" id="cd06127">
    <property type="entry name" value="DEDDh"/>
    <property type="match status" value="1"/>
</dbReference>
<dbReference type="AlphaFoldDB" id="A0AAE1LG07"/>
<accession>A0AAE1LG07</accession>
<reference evidence="11" key="2">
    <citation type="journal article" date="2023" name="BMC Genomics">
        <title>Pest status, molecular evolution, and epigenetic factors derived from the genome assembly of Frankliniella fusca, a thysanopteran phytovirus vector.</title>
        <authorList>
            <person name="Catto M.A."/>
            <person name="Labadie P.E."/>
            <person name="Jacobson A.L."/>
            <person name="Kennedy G.G."/>
            <person name="Srinivasan R."/>
            <person name="Hunt B.G."/>
        </authorList>
    </citation>
    <scope>NUCLEOTIDE SEQUENCE</scope>
    <source>
        <strain evidence="11">PL_HMW_Pooled</strain>
    </source>
</reference>
<keyword evidence="7" id="KW-0175">Coiled coil</keyword>
<keyword evidence="3" id="KW-0479">Metal-binding</keyword>
<reference evidence="11" key="1">
    <citation type="submission" date="2021-07" db="EMBL/GenBank/DDBJ databases">
        <authorList>
            <person name="Catto M.A."/>
            <person name="Jacobson A."/>
            <person name="Kennedy G."/>
            <person name="Labadie P."/>
            <person name="Hunt B.G."/>
            <person name="Srinivasan R."/>
        </authorList>
    </citation>
    <scope>NUCLEOTIDE SEQUENCE</scope>
    <source>
        <strain evidence="11">PL_HMW_Pooled</strain>
        <tissue evidence="11">Head</tissue>
    </source>
</reference>
<dbReference type="Pfam" id="PF20700">
    <property type="entry name" value="Mutator"/>
    <property type="match status" value="2"/>
</dbReference>
<comment type="caution">
    <text evidence="11">The sequence shown here is derived from an EMBL/GenBank/DDBJ whole genome shotgun (WGS) entry which is preliminary data.</text>
</comment>
<dbReference type="PANTHER" id="PTHR13058:SF22">
    <property type="entry name" value="EXODEOXYRIBONUCLEASE III"/>
    <property type="match status" value="1"/>
</dbReference>
<feature type="domain" description="Mutator-like transposase" evidence="9">
    <location>
        <begin position="50"/>
        <end position="189"/>
    </location>
</feature>
<dbReference type="GO" id="GO:0008296">
    <property type="term" value="F:3'-5'-DNA exonuclease activity"/>
    <property type="evidence" value="ECO:0007669"/>
    <property type="project" value="TreeGrafter"/>
</dbReference>
<feature type="domain" description="Mutator-like transposase" evidence="9">
    <location>
        <begin position="201"/>
        <end position="432"/>
    </location>
</feature>
<dbReference type="InterPro" id="IPR036397">
    <property type="entry name" value="RNaseH_sf"/>
</dbReference>
<proteinExistence type="predicted"/>
<keyword evidence="4" id="KW-0378">Hydrolase</keyword>
<name>A0AAE1LG07_9NEOP</name>
<dbReference type="GO" id="GO:0005737">
    <property type="term" value="C:cytoplasm"/>
    <property type="evidence" value="ECO:0007669"/>
    <property type="project" value="TreeGrafter"/>
</dbReference>
<comment type="cofactor">
    <cofactor evidence="1">
        <name>Mg(2+)</name>
        <dbReference type="ChEBI" id="CHEBI:18420"/>
    </cofactor>
</comment>
<evidence type="ECO:0000259" key="10">
    <source>
        <dbReference type="Pfam" id="PF25244"/>
    </source>
</evidence>
<evidence type="ECO:0000256" key="2">
    <source>
        <dbReference type="ARBA" id="ARBA00022722"/>
    </source>
</evidence>
<evidence type="ECO:0000259" key="9">
    <source>
        <dbReference type="Pfam" id="PF20700"/>
    </source>
</evidence>
<dbReference type="InterPro" id="IPR057617">
    <property type="entry name" value="PML_C"/>
</dbReference>
<keyword evidence="5" id="KW-0269">Exonuclease</keyword>
<evidence type="ECO:0000256" key="8">
    <source>
        <dbReference type="SAM" id="MobiDB-lite"/>
    </source>
</evidence>
<organism evidence="11 12">
    <name type="scientific">Frankliniella fusca</name>
    <dbReference type="NCBI Taxonomy" id="407009"/>
    <lineage>
        <taxon>Eukaryota</taxon>
        <taxon>Metazoa</taxon>
        <taxon>Ecdysozoa</taxon>
        <taxon>Arthropoda</taxon>
        <taxon>Hexapoda</taxon>
        <taxon>Insecta</taxon>
        <taxon>Pterygota</taxon>
        <taxon>Neoptera</taxon>
        <taxon>Paraneoptera</taxon>
        <taxon>Thysanoptera</taxon>
        <taxon>Terebrantia</taxon>
        <taxon>Thripoidea</taxon>
        <taxon>Thripidae</taxon>
        <taxon>Frankliniella</taxon>
    </lineage>
</organism>
<protein>
    <submittedName>
        <fullName evidence="11">Maternal protein exuperantia</fullName>
    </submittedName>
</protein>
<keyword evidence="12" id="KW-1185">Reference proteome</keyword>
<dbReference type="PANTHER" id="PTHR13058">
    <property type="entry name" value="THREE PRIME REPAIR EXONUCLEASE 1, 2"/>
    <property type="match status" value="1"/>
</dbReference>
<feature type="domain" description="PML C-terminal" evidence="10">
    <location>
        <begin position="838"/>
        <end position="898"/>
    </location>
</feature>
<gene>
    <name evidence="11" type="ORF">KUF71_007393</name>
</gene>
<dbReference type="InterPro" id="IPR012337">
    <property type="entry name" value="RNaseH-like_sf"/>
</dbReference>
<sequence>MPFVKRSVALKKEKIVQAQLLRHAKRREEETAANIRAEREQAEAKSVGFGRRIVKLQLLGEALWCDPCDQALSLCYLEEEERHGLASIFIVRCHNCLAVYKISTDSKVPSLHDSGRSLYAVNLKAAAGLQDSGLGVEPLNKFFSVLNLPPVYRSTIIRAQDRVGPVLAEVAKESCKEAILLEKNMALIASQSRRTFSESDKENAMEISPVLSDPDDPALQDNHADVNSTPRRRRVTINDAVSIGVKFDMGWDKRGNGRSYNSHSGRGSMIGLHSNKILGYDVVSNYCRKCALGAKEDDHKCARNYEGSAKGMEPHSAVKLIANNLDLKEAGVVVGQFIGDRDSSTIAALRRECSTPIEKVVDLNHNMSGFNNALYKLKLTHKWLLTSYIAHLKRQLGYAIKQNKGDVQGVQAAIMNIEKHNFGEHEECGDWCKAKENPENYVYKGLPRKTKFSETDQPGWRAALHDLLSVQAALAHTLAPCGSTQQNESFNHMCVTRAPKSRHYCGTEANYFRVSAAVCEKNLGSTYTEAVFQKAALSPSAFRTREKLQHRKMVKALLQARPDIKARRLHNKMKNSWEAANHNEGLTYESGMGNAMERASAAASVDRAWLPDAPLLTDSCVPVIVDLETTGFQASDEIVQIAVKCGNKEKSWYLIPKKNIHPKAAEVTGLKMSGGKLYHHGTCVSTTPPKEIVNQLLQFLQQCGDSAFLVGHNIIRFDAPRLVKFFKEHGEVKAFADCVAGFSDTMPLLKQGKVCKQSALAEAYLTGPYWEELHKSAHNAVTDCSVLDGLLNQSSIKVSPTRVRENMVTFRDFLQRQAQLKRRKAIMPTLEVLLSVGVSKAMIGKMAAAGVTLEELKREYEENKLQGLSVCLGVQVDGKPRVTTQMKTIQKLELFFNGAASKE</sequence>
<dbReference type="GO" id="GO:0006308">
    <property type="term" value="P:DNA catabolic process"/>
    <property type="evidence" value="ECO:0007669"/>
    <property type="project" value="TreeGrafter"/>
</dbReference>
<evidence type="ECO:0000256" key="6">
    <source>
        <dbReference type="ARBA" id="ARBA00022842"/>
    </source>
</evidence>
<evidence type="ECO:0000313" key="12">
    <source>
        <dbReference type="Proteomes" id="UP001219518"/>
    </source>
</evidence>
<dbReference type="EMBL" id="JAHWGI010000833">
    <property type="protein sequence ID" value="KAK3917990.1"/>
    <property type="molecule type" value="Genomic_DNA"/>
</dbReference>
<dbReference type="Proteomes" id="UP001219518">
    <property type="component" value="Unassembled WGS sequence"/>
</dbReference>
<keyword evidence="2" id="KW-0540">Nuclease</keyword>
<feature type="region of interest" description="Disordered" evidence="8">
    <location>
        <begin position="210"/>
        <end position="230"/>
    </location>
</feature>
<evidence type="ECO:0000256" key="5">
    <source>
        <dbReference type="ARBA" id="ARBA00022839"/>
    </source>
</evidence>
<dbReference type="SUPFAM" id="SSF53098">
    <property type="entry name" value="Ribonuclease H-like"/>
    <property type="match status" value="1"/>
</dbReference>
<dbReference type="GO" id="GO:0046872">
    <property type="term" value="F:metal ion binding"/>
    <property type="evidence" value="ECO:0007669"/>
    <property type="project" value="UniProtKB-KW"/>
</dbReference>
<dbReference type="GO" id="GO:0003676">
    <property type="term" value="F:nucleic acid binding"/>
    <property type="evidence" value="ECO:0007669"/>
    <property type="project" value="InterPro"/>
</dbReference>
<feature type="coiled-coil region" evidence="7">
    <location>
        <begin position="18"/>
        <end position="45"/>
    </location>
</feature>
<evidence type="ECO:0000256" key="3">
    <source>
        <dbReference type="ARBA" id="ARBA00022723"/>
    </source>
</evidence>
<dbReference type="InterPro" id="IPR040393">
    <property type="entry name" value="TREX1/2"/>
</dbReference>
<keyword evidence="6" id="KW-0460">Magnesium</keyword>
<evidence type="ECO:0000256" key="1">
    <source>
        <dbReference type="ARBA" id="ARBA00001946"/>
    </source>
</evidence>
<dbReference type="InterPro" id="IPR049012">
    <property type="entry name" value="Mutator_transp_dom"/>
</dbReference>
<dbReference type="Pfam" id="PF25244">
    <property type="entry name" value="PML_C"/>
    <property type="match status" value="1"/>
</dbReference>
<evidence type="ECO:0000256" key="4">
    <source>
        <dbReference type="ARBA" id="ARBA00022801"/>
    </source>
</evidence>
<dbReference type="Gene3D" id="3.30.420.10">
    <property type="entry name" value="Ribonuclease H-like superfamily/Ribonuclease H"/>
    <property type="match status" value="1"/>
</dbReference>